<dbReference type="RefSeq" id="WP_076202875.1">
    <property type="nucleotide sequence ID" value="NZ_CP019236.1"/>
</dbReference>
<dbReference type="KEGG" id="rhy:RD110_24220"/>
<feature type="region of interest" description="Disordered" evidence="1">
    <location>
        <begin position="290"/>
        <end position="315"/>
    </location>
</feature>
<dbReference type="NCBIfam" id="NF003322">
    <property type="entry name" value="PRK04334.1-2"/>
    <property type="match status" value="1"/>
</dbReference>
<gene>
    <name evidence="2" type="ORF">RD110_24220</name>
</gene>
<dbReference type="Proteomes" id="UP000186609">
    <property type="component" value="Chromosome"/>
</dbReference>
<evidence type="ECO:0008006" key="4">
    <source>
        <dbReference type="Google" id="ProtNLM"/>
    </source>
</evidence>
<evidence type="ECO:0000256" key="1">
    <source>
        <dbReference type="SAM" id="MobiDB-lite"/>
    </source>
</evidence>
<dbReference type="SUPFAM" id="SSF143631">
    <property type="entry name" value="ApbE-like"/>
    <property type="match status" value="1"/>
</dbReference>
<dbReference type="OrthoDB" id="8990499at2"/>
<dbReference type="InterPro" id="IPR003374">
    <property type="entry name" value="ApbE-like_sf"/>
</dbReference>
<evidence type="ECO:0000313" key="3">
    <source>
        <dbReference type="Proteomes" id="UP000186609"/>
    </source>
</evidence>
<sequence>MKAQRARLPDGRWHFQNGPMDIVIGAEGESLAVQLAHEAAWQRFYTLLPELVAELRALRLPLPPTGPLPPAGARLDGRVARRMWAACAPYRAEFITPMAAVAGAVAQELIACYHRPGVGRAWVNNGGDIAVYLTPGQSVRIGLFADLARWGPAMAEAAETPQGLRTDAQCELAYESPARGVATSGWRGRSFSLGIADSVTILAATAAEADAAATVVANAVDVPHPGIERRPANTLKDDTDLGDIPVTVQVPPLPEALVREALAAGLARAEALQQAGLLWSATLVCQGQWAQTRSPGMPPSADTRPGPPQLGSVFA</sequence>
<dbReference type="STRING" id="1842727.RD110_24220"/>
<keyword evidence="3" id="KW-1185">Reference proteome</keyword>
<evidence type="ECO:0000313" key="2">
    <source>
        <dbReference type="EMBL" id="APW39926.1"/>
    </source>
</evidence>
<proteinExistence type="predicted"/>
<dbReference type="AlphaFoldDB" id="A0A1P8K1R0"/>
<protein>
    <recommendedName>
        <fullName evidence="4">Thiamine biosynthesis protein ApbE</fullName>
    </recommendedName>
</protein>
<organism evidence="2 3">
    <name type="scientific">Rhodoferax koreensis</name>
    <dbReference type="NCBI Taxonomy" id="1842727"/>
    <lineage>
        <taxon>Bacteria</taxon>
        <taxon>Pseudomonadati</taxon>
        <taxon>Pseudomonadota</taxon>
        <taxon>Betaproteobacteria</taxon>
        <taxon>Burkholderiales</taxon>
        <taxon>Comamonadaceae</taxon>
        <taxon>Rhodoferax</taxon>
    </lineage>
</organism>
<name>A0A1P8K1R0_9BURK</name>
<dbReference type="Gene3D" id="3.10.520.10">
    <property type="entry name" value="ApbE-like domains"/>
    <property type="match status" value="1"/>
</dbReference>
<accession>A0A1P8K1R0</accession>
<dbReference type="EMBL" id="CP019236">
    <property type="protein sequence ID" value="APW39926.1"/>
    <property type="molecule type" value="Genomic_DNA"/>
</dbReference>
<reference evidence="2 3" key="1">
    <citation type="submission" date="2017-01" db="EMBL/GenBank/DDBJ databases">
        <authorList>
            <person name="Mah S.A."/>
            <person name="Swanson W.J."/>
            <person name="Moy G.W."/>
            <person name="Vacquier V.D."/>
        </authorList>
    </citation>
    <scope>NUCLEOTIDE SEQUENCE [LARGE SCALE GENOMIC DNA]</scope>
    <source>
        <strain evidence="2 3">DCY110</strain>
    </source>
</reference>